<dbReference type="EMBL" id="JABSTQ010009789">
    <property type="protein sequence ID" value="KAG0425887.1"/>
    <property type="molecule type" value="Genomic_DNA"/>
</dbReference>
<protein>
    <submittedName>
        <fullName evidence="1">Uncharacterized protein</fullName>
    </submittedName>
</protein>
<evidence type="ECO:0000313" key="2">
    <source>
        <dbReference type="Proteomes" id="UP000805193"/>
    </source>
</evidence>
<organism evidence="1 2">
    <name type="scientific">Ixodes persulcatus</name>
    <name type="common">Taiga tick</name>
    <dbReference type="NCBI Taxonomy" id="34615"/>
    <lineage>
        <taxon>Eukaryota</taxon>
        <taxon>Metazoa</taxon>
        <taxon>Ecdysozoa</taxon>
        <taxon>Arthropoda</taxon>
        <taxon>Chelicerata</taxon>
        <taxon>Arachnida</taxon>
        <taxon>Acari</taxon>
        <taxon>Parasitiformes</taxon>
        <taxon>Ixodida</taxon>
        <taxon>Ixodoidea</taxon>
        <taxon>Ixodidae</taxon>
        <taxon>Ixodinae</taxon>
        <taxon>Ixodes</taxon>
    </lineage>
</organism>
<evidence type="ECO:0000313" key="1">
    <source>
        <dbReference type="EMBL" id="KAG0425887.1"/>
    </source>
</evidence>
<accession>A0AC60PXU8</accession>
<keyword evidence="2" id="KW-1185">Reference proteome</keyword>
<proteinExistence type="predicted"/>
<dbReference type="Proteomes" id="UP000805193">
    <property type="component" value="Unassembled WGS sequence"/>
</dbReference>
<reference evidence="1 2" key="1">
    <citation type="journal article" date="2020" name="Cell">
        <title>Large-Scale Comparative Analyses of Tick Genomes Elucidate Their Genetic Diversity and Vector Capacities.</title>
        <authorList>
            <consortium name="Tick Genome and Microbiome Consortium (TIGMIC)"/>
            <person name="Jia N."/>
            <person name="Wang J."/>
            <person name="Shi W."/>
            <person name="Du L."/>
            <person name="Sun Y."/>
            <person name="Zhan W."/>
            <person name="Jiang J.F."/>
            <person name="Wang Q."/>
            <person name="Zhang B."/>
            <person name="Ji P."/>
            <person name="Bell-Sakyi L."/>
            <person name="Cui X.M."/>
            <person name="Yuan T.T."/>
            <person name="Jiang B.G."/>
            <person name="Yang W.F."/>
            <person name="Lam T.T."/>
            <person name="Chang Q.C."/>
            <person name="Ding S.J."/>
            <person name="Wang X.J."/>
            <person name="Zhu J.G."/>
            <person name="Ruan X.D."/>
            <person name="Zhao L."/>
            <person name="Wei J.T."/>
            <person name="Ye R.Z."/>
            <person name="Que T.C."/>
            <person name="Du C.H."/>
            <person name="Zhou Y.H."/>
            <person name="Cheng J.X."/>
            <person name="Dai P.F."/>
            <person name="Guo W.B."/>
            <person name="Han X.H."/>
            <person name="Huang E.J."/>
            <person name="Li L.F."/>
            <person name="Wei W."/>
            <person name="Gao Y.C."/>
            <person name="Liu J.Z."/>
            <person name="Shao H.Z."/>
            <person name="Wang X."/>
            <person name="Wang C.C."/>
            <person name="Yang T.C."/>
            <person name="Huo Q.B."/>
            <person name="Li W."/>
            <person name="Chen H.Y."/>
            <person name="Chen S.E."/>
            <person name="Zhou L.G."/>
            <person name="Ni X.B."/>
            <person name="Tian J.H."/>
            <person name="Sheng Y."/>
            <person name="Liu T."/>
            <person name="Pan Y.S."/>
            <person name="Xia L.Y."/>
            <person name="Li J."/>
            <person name="Zhao F."/>
            <person name="Cao W.C."/>
        </authorList>
    </citation>
    <scope>NUCLEOTIDE SEQUENCE [LARGE SCALE GENOMIC DNA]</scope>
    <source>
        <strain evidence="1">Iper-2018</strain>
    </source>
</reference>
<sequence>MTSLLVDLPQAASTLKIDESRRKVADASVLASPPANGRARYAKSQYTLAGSAATLVAVVFVTVSFCTPYWLISDGLNPGIRKFRRLGLWEVCFDYFFEQYYRYDYEFRGCRWIFDREYRILRPLLEPPFFVAVQVFFTIGFTVLLLACVVLLAMHICLPAARAFQMLKVVIALLIASAVCNTIAVIVFGARGDGRDWMPDPDHNYLSWSFALGVIGAFCTYVAAVLFGVDSRRMAKKMYDQEVSGGPQEAESQCSSGSNQSLSSSTKENGSMEKANQVYRYPKASGLLLGAGVVAYCSTVLLLISFASPYWLESYQEANAEFVRLGLWDVCFRNYRHPSYQYDETFNGCHWVHSYAFQNIRDWLLPGWFMFVQSMMTLALMFAFTALVLVSILLMRFLLRFEIIVLMVAFILEAITSIPLFLSVAVFGGMCFERSWLQNPIYNHLSWAYALAVVAFFFHTVAAMMLLGETLKARERRRRANNLIYNMQPRS</sequence>
<comment type="caution">
    <text evidence="1">The sequence shown here is derived from an EMBL/GenBank/DDBJ whole genome shotgun (WGS) entry which is preliminary data.</text>
</comment>
<name>A0AC60PXU8_IXOPE</name>
<gene>
    <name evidence="1" type="ORF">HPB47_026954</name>
</gene>